<dbReference type="AlphaFoldDB" id="Q2RTI1"/>
<dbReference type="InterPro" id="IPR055344">
    <property type="entry name" value="SecD_SecF_C_bact"/>
</dbReference>
<dbReference type="HAMAP" id="MF_01463_B">
    <property type="entry name" value="SecD_B"/>
    <property type="match status" value="1"/>
</dbReference>
<reference evidence="13 14" key="1">
    <citation type="journal article" date="2011" name="Stand. Genomic Sci.">
        <title>Complete genome sequence of Rhodospirillum rubrum type strain (S1).</title>
        <authorList>
            <person name="Munk A.C."/>
            <person name="Copeland A."/>
            <person name="Lucas S."/>
            <person name="Lapidus A."/>
            <person name="Del Rio T.G."/>
            <person name="Barry K."/>
            <person name="Detter J.C."/>
            <person name="Hammon N."/>
            <person name="Israni S."/>
            <person name="Pitluck S."/>
            <person name="Brettin T."/>
            <person name="Bruce D."/>
            <person name="Han C."/>
            <person name="Tapia R."/>
            <person name="Gilna P."/>
            <person name="Schmutz J."/>
            <person name="Larimer F."/>
            <person name="Land M."/>
            <person name="Kyrpides N.C."/>
            <person name="Mavromatis K."/>
            <person name="Richardson P."/>
            <person name="Rohde M."/>
            <person name="Goker M."/>
            <person name="Klenk H.P."/>
            <person name="Zhang Y."/>
            <person name="Roberts G.P."/>
            <person name="Reslewic S."/>
            <person name="Schwartz D.C."/>
        </authorList>
    </citation>
    <scope>NUCLEOTIDE SEQUENCE [LARGE SCALE GENOMIC DNA]</scope>
    <source>
        <strain evidence="14">ATCC 11170 / ATH 1.1.1 / DSM 467 / LMG 4362 / NCIMB 8255 / S1</strain>
    </source>
</reference>
<dbReference type="InterPro" id="IPR054384">
    <property type="entry name" value="SecDF_P1_head"/>
</dbReference>
<dbReference type="RefSeq" id="WP_011389517.1">
    <property type="nucleotide sequence ID" value="NC_007643.1"/>
</dbReference>
<dbReference type="EnsemblBacteria" id="ABC22564">
    <property type="protein sequence ID" value="ABC22564"/>
    <property type="gene ID" value="Rru_A1764"/>
</dbReference>
<dbReference type="HOGENOM" id="CLU_007894_4_3_5"/>
<keyword evidence="8 9" id="KW-0472">Membrane</keyword>
<dbReference type="GO" id="GO:0015450">
    <property type="term" value="F:protein-transporting ATPase activity"/>
    <property type="evidence" value="ECO:0007669"/>
    <property type="project" value="InterPro"/>
</dbReference>
<dbReference type="GO" id="GO:0043952">
    <property type="term" value="P:protein transport by the Sec complex"/>
    <property type="evidence" value="ECO:0007669"/>
    <property type="project" value="UniProtKB-UniRule"/>
</dbReference>
<evidence type="ECO:0000256" key="2">
    <source>
        <dbReference type="ARBA" id="ARBA00022448"/>
    </source>
</evidence>
<organism evidence="13 14">
    <name type="scientific">Rhodospirillum rubrum (strain ATCC 11170 / ATH 1.1.1 / DSM 467 / LMG 4362 / NCIMB 8255 / S1)</name>
    <dbReference type="NCBI Taxonomy" id="269796"/>
    <lineage>
        <taxon>Bacteria</taxon>
        <taxon>Pseudomonadati</taxon>
        <taxon>Pseudomonadota</taxon>
        <taxon>Alphaproteobacteria</taxon>
        <taxon>Rhodospirillales</taxon>
        <taxon>Rhodospirillaceae</taxon>
        <taxon>Rhodospirillum</taxon>
    </lineage>
</organism>
<evidence type="ECO:0000256" key="3">
    <source>
        <dbReference type="ARBA" id="ARBA00022475"/>
    </source>
</evidence>
<dbReference type="EMBL" id="CP000230">
    <property type="protein sequence ID" value="ABC22564.1"/>
    <property type="molecule type" value="Genomic_DNA"/>
</dbReference>
<keyword evidence="9" id="KW-0997">Cell inner membrane</keyword>
<dbReference type="Pfam" id="PF21760">
    <property type="entry name" value="SecD_1st"/>
    <property type="match status" value="1"/>
</dbReference>
<evidence type="ECO:0000313" key="13">
    <source>
        <dbReference type="EMBL" id="ABC22564.1"/>
    </source>
</evidence>
<keyword evidence="7 9" id="KW-0811">Translocation</keyword>
<dbReference type="SUPFAM" id="SSF82866">
    <property type="entry name" value="Multidrug efflux transporter AcrB transmembrane domain"/>
    <property type="match status" value="1"/>
</dbReference>
<feature type="transmembrane region" description="Helical" evidence="9">
    <location>
        <begin position="351"/>
        <end position="373"/>
    </location>
</feature>
<comment type="subunit">
    <text evidence="9">Forms a complex with SecF. Part of the essential Sec protein translocation apparatus which comprises SecA, SecYEG and auxiliary proteins SecDF-YajC and YidC.</text>
</comment>
<dbReference type="KEGG" id="rru:Rru_A1764"/>
<feature type="domain" description="SecDF P1 head subdomain" evidence="12">
    <location>
        <begin position="211"/>
        <end position="304"/>
    </location>
</feature>
<dbReference type="InterPro" id="IPR022813">
    <property type="entry name" value="SecD/SecF_arch_bac"/>
</dbReference>
<dbReference type="STRING" id="269796.Rru_A1764"/>
<comment type="similarity">
    <text evidence="9">Belongs to the SecD/SecF family. SecD subfamily.</text>
</comment>
<keyword evidence="5 9" id="KW-0653">Protein transport</keyword>
<dbReference type="GO" id="GO:0006605">
    <property type="term" value="P:protein targeting"/>
    <property type="evidence" value="ECO:0007669"/>
    <property type="project" value="UniProtKB-UniRule"/>
</dbReference>
<comment type="caution">
    <text evidence="9">Lacks conserved residue(s) required for the propagation of feature annotation.</text>
</comment>
<keyword evidence="6 9" id="KW-1133">Transmembrane helix</keyword>
<comment type="function">
    <text evidence="9">Part of the Sec protein translocase complex. Interacts with the SecYEG preprotein conducting channel. SecDF uses the proton motive force (PMF) to complete protein translocation after the ATP-dependent function of SecA.</text>
</comment>
<protein>
    <recommendedName>
        <fullName evidence="9">Protein translocase subunit SecD</fullName>
    </recommendedName>
</protein>
<dbReference type="InterPro" id="IPR048634">
    <property type="entry name" value="SecD_SecF_C"/>
</dbReference>
<dbReference type="NCBIfam" id="TIGR01129">
    <property type="entry name" value="secD"/>
    <property type="match status" value="1"/>
</dbReference>
<evidence type="ECO:0000256" key="1">
    <source>
        <dbReference type="ARBA" id="ARBA00004651"/>
    </source>
</evidence>
<dbReference type="PATRIC" id="fig|269796.9.peg.1842"/>
<dbReference type="Gene3D" id="1.20.1640.10">
    <property type="entry name" value="Multidrug efflux transporter AcrB transmembrane domain"/>
    <property type="match status" value="1"/>
</dbReference>
<sequence>MPALFSLWKAIPVILVVLAGITFSLANVVPGAGEGGLRWWRPLSLGLDLKGGSTFLIDLDAPALVHETQVALAASAGAALRGERIGGAANLGEDGAVVVDIADAGQRAAALRLLRGLEAGTEAEITPAGAIRLTFTAIAQAERTDRMVARGLGVLRQRLREAGLSEIRLERRSDRRILVALPGLDDSERVRDLLWRPARLSIRAANGEGGTIDGDRLTSAQATVQNGKPLISLRFDGVGERRIIQMRGGEGGERGLEATIDGEAVAVRLLRQPGSGGIGLLLDGAFSTRAAQDLALMLRVGALPTPFRIVEERTVGPSLGADRVAAGALASAAGALAVTVFLIAVYGLFGVFATIALGLNFCLLFGMLSGLGATLTLPGIAGIALTIGMAVDASVLIFERIGEEARAGLAVDEALRAGFGKAFSAVLDANILTLGVGALLFWLGGGPVRGFAVTLTLGAVSALFTAMLLNRLIVALWLRLARPKTIPL</sequence>
<evidence type="ECO:0000259" key="12">
    <source>
        <dbReference type="Pfam" id="PF22599"/>
    </source>
</evidence>
<dbReference type="InterPro" id="IPR022646">
    <property type="entry name" value="SecD/SecF_CS"/>
</dbReference>
<dbReference type="GO" id="GO:0005886">
    <property type="term" value="C:plasma membrane"/>
    <property type="evidence" value="ECO:0007669"/>
    <property type="project" value="UniProtKB-SubCell"/>
</dbReference>
<evidence type="ECO:0000259" key="10">
    <source>
        <dbReference type="Pfam" id="PF02355"/>
    </source>
</evidence>
<dbReference type="eggNOG" id="COG0342">
    <property type="taxonomic scope" value="Bacteria"/>
</dbReference>
<evidence type="ECO:0000256" key="7">
    <source>
        <dbReference type="ARBA" id="ARBA00023010"/>
    </source>
</evidence>
<evidence type="ECO:0000256" key="4">
    <source>
        <dbReference type="ARBA" id="ARBA00022692"/>
    </source>
</evidence>
<dbReference type="InterPro" id="IPR048631">
    <property type="entry name" value="SecD_1st"/>
</dbReference>
<evidence type="ECO:0000256" key="6">
    <source>
        <dbReference type="ARBA" id="ARBA00022989"/>
    </source>
</evidence>
<feature type="transmembrane region" description="Helical" evidence="9">
    <location>
        <begin position="419"/>
        <end position="443"/>
    </location>
</feature>
<feature type="domain" description="Protein export membrane protein SecD/SecF C-terminal" evidence="10">
    <location>
        <begin position="308"/>
        <end position="477"/>
    </location>
</feature>
<evidence type="ECO:0000256" key="9">
    <source>
        <dbReference type="HAMAP-Rule" id="MF_01463"/>
    </source>
</evidence>
<dbReference type="InterPro" id="IPR005791">
    <property type="entry name" value="SecD"/>
</dbReference>
<dbReference type="PANTHER" id="PTHR30081">
    <property type="entry name" value="PROTEIN-EXPORT MEMBRANE PROTEIN SEC"/>
    <property type="match status" value="1"/>
</dbReference>
<dbReference type="Pfam" id="PF22599">
    <property type="entry name" value="SecDF_P1_head"/>
    <property type="match status" value="1"/>
</dbReference>
<evidence type="ECO:0000313" key="14">
    <source>
        <dbReference type="Proteomes" id="UP000001929"/>
    </source>
</evidence>
<comment type="subcellular location">
    <subcellularLocation>
        <location evidence="9">Cell inner membrane</location>
        <topology evidence="9">Multi-pass membrane protein</topology>
    </subcellularLocation>
    <subcellularLocation>
        <location evidence="1">Cell membrane</location>
        <topology evidence="1">Multi-pass membrane protein</topology>
    </subcellularLocation>
</comment>
<dbReference type="Pfam" id="PF02355">
    <property type="entry name" value="SecD_SecF_C"/>
    <property type="match status" value="1"/>
</dbReference>
<name>Q2RTI1_RHORT</name>
<dbReference type="Pfam" id="PF07549">
    <property type="entry name" value="Sec_GG"/>
    <property type="match status" value="1"/>
</dbReference>
<evidence type="ECO:0000256" key="5">
    <source>
        <dbReference type="ARBA" id="ARBA00022927"/>
    </source>
</evidence>
<proteinExistence type="inferred from homology"/>
<feature type="transmembrane region" description="Helical" evidence="9">
    <location>
        <begin position="379"/>
        <end position="398"/>
    </location>
</feature>
<feature type="transmembrane region" description="Helical" evidence="9">
    <location>
        <begin position="324"/>
        <end position="344"/>
    </location>
</feature>
<dbReference type="Gene3D" id="3.30.70.3400">
    <property type="match status" value="1"/>
</dbReference>
<keyword evidence="2 9" id="KW-0813">Transport</keyword>
<evidence type="ECO:0000256" key="8">
    <source>
        <dbReference type="ARBA" id="ARBA00023136"/>
    </source>
</evidence>
<dbReference type="Proteomes" id="UP000001929">
    <property type="component" value="Chromosome"/>
</dbReference>
<dbReference type="PANTHER" id="PTHR30081:SF1">
    <property type="entry name" value="PROTEIN TRANSLOCASE SUBUNIT SECD"/>
    <property type="match status" value="1"/>
</dbReference>
<accession>Q2RTI1</accession>
<keyword evidence="14" id="KW-1185">Reference proteome</keyword>
<keyword evidence="3 9" id="KW-1003">Cell membrane</keyword>
<evidence type="ECO:0000259" key="11">
    <source>
        <dbReference type="Pfam" id="PF21760"/>
    </source>
</evidence>
<gene>
    <name evidence="9" type="primary">secD</name>
    <name evidence="13" type="ordered locus">Rru_A1764</name>
</gene>
<dbReference type="NCBIfam" id="TIGR00916">
    <property type="entry name" value="2A0604s01"/>
    <property type="match status" value="1"/>
</dbReference>
<dbReference type="GO" id="GO:0065002">
    <property type="term" value="P:intracellular protein transmembrane transport"/>
    <property type="evidence" value="ECO:0007669"/>
    <property type="project" value="UniProtKB-UniRule"/>
</dbReference>
<feature type="transmembrane region" description="Helical" evidence="9">
    <location>
        <begin position="455"/>
        <end position="478"/>
    </location>
</feature>
<feature type="domain" description="Protein translocase subunit SecDF P1" evidence="11">
    <location>
        <begin position="151"/>
        <end position="206"/>
    </location>
</feature>
<dbReference type="Gene3D" id="3.30.1360.200">
    <property type="match status" value="1"/>
</dbReference>
<dbReference type="PhylomeDB" id="Q2RTI1"/>
<keyword evidence="4 9" id="KW-0812">Transmembrane</keyword>